<name>A0A918P9H5_9ACTN</name>
<dbReference type="InterPro" id="IPR011990">
    <property type="entry name" value="TPR-like_helical_dom_sf"/>
</dbReference>
<evidence type="ECO:0000313" key="1">
    <source>
        <dbReference type="EMBL" id="GGY91918.1"/>
    </source>
</evidence>
<keyword evidence="2" id="KW-1185">Reference proteome</keyword>
<dbReference type="EMBL" id="BMVW01000001">
    <property type="protein sequence ID" value="GGY91918.1"/>
    <property type="molecule type" value="Genomic_DNA"/>
</dbReference>
<accession>A0A918P9H5</accession>
<dbReference type="Proteomes" id="UP000622166">
    <property type="component" value="Unassembled WGS sequence"/>
</dbReference>
<reference evidence="1" key="2">
    <citation type="submission" date="2020-09" db="EMBL/GenBank/DDBJ databases">
        <authorList>
            <person name="Sun Q."/>
            <person name="Ohkuma M."/>
        </authorList>
    </citation>
    <scope>NUCLEOTIDE SEQUENCE</scope>
    <source>
        <strain evidence="1">JCM 4815</strain>
    </source>
</reference>
<dbReference type="AlphaFoldDB" id="A0A918P9H5"/>
<comment type="caution">
    <text evidence="1">The sequence shown here is derived from an EMBL/GenBank/DDBJ whole genome shotgun (WGS) entry which is preliminary data.</text>
</comment>
<reference evidence="1" key="1">
    <citation type="journal article" date="2014" name="Int. J. Syst. Evol. Microbiol.">
        <title>Complete genome sequence of Corynebacterium casei LMG S-19264T (=DSM 44701T), isolated from a smear-ripened cheese.</title>
        <authorList>
            <consortium name="US DOE Joint Genome Institute (JGI-PGF)"/>
            <person name="Walter F."/>
            <person name="Albersmeier A."/>
            <person name="Kalinowski J."/>
            <person name="Ruckert C."/>
        </authorList>
    </citation>
    <scope>NUCLEOTIDE SEQUENCE</scope>
    <source>
        <strain evidence="1">JCM 4815</strain>
    </source>
</reference>
<sequence length="418" mass="45421">MTNPLAGLFKARQREAARQDLFARSMRRCGEYLAAHGDRPTPRQARLTQAIGVLATSLDAADEDPFDALLQVGERALEAGGQSELDLALSLAETSTGIRRQSKGAWRLRGLALDGLGRGDEALECYERYLTLSQAGAAAPKVVRRTDTLRRRRACLDAAVALFPQAASPLRDLLGRPTESTAPEFASYVRARVAEHGPGDARVRRLLELYGSYRRLVERDATPDALIGTTAPIGVGGLRGLVAGRTVCLVSGAEEVAASGLGAEIDRYDLVVRCDSFRIRAEGTGERTDLHAVSLRGDTPWDGPAWTRPAGTRLVFGDPAAGWRRALRERLVPGAQKHVGDASLRRPLHDPALLGEGGWEKGTTTAFTALRLLDFLDVSPRLDLIGFGLPGRLRPREAEWVMDRATHVDDSKMRIALR</sequence>
<evidence type="ECO:0000313" key="2">
    <source>
        <dbReference type="Proteomes" id="UP000622166"/>
    </source>
</evidence>
<organism evidence="1 2">
    <name type="scientific">Streptomyces poonensis</name>
    <dbReference type="NCBI Taxonomy" id="68255"/>
    <lineage>
        <taxon>Bacteria</taxon>
        <taxon>Bacillati</taxon>
        <taxon>Actinomycetota</taxon>
        <taxon>Actinomycetes</taxon>
        <taxon>Kitasatosporales</taxon>
        <taxon>Streptomycetaceae</taxon>
        <taxon>Streptomyces</taxon>
    </lineage>
</organism>
<dbReference type="Gene3D" id="1.25.40.10">
    <property type="entry name" value="Tetratricopeptide repeat domain"/>
    <property type="match status" value="1"/>
</dbReference>
<dbReference type="SUPFAM" id="SSF48452">
    <property type="entry name" value="TPR-like"/>
    <property type="match status" value="1"/>
</dbReference>
<dbReference type="RefSeq" id="WP_189855275.1">
    <property type="nucleotide sequence ID" value="NZ_BMVW01000001.1"/>
</dbReference>
<proteinExistence type="predicted"/>
<gene>
    <name evidence="1" type="ORF">GCM10010365_07950</name>
</gene>
<protein>
    <recommendedName>
        <fullName evidence="3">Tetratricopeptide repeat protein</fullName>
    </recommendedName>
</protein>
<evidence type="ECO:0008006" key="3">
    <source>
        <dbReference type="Google" id="ProtNLM"/>
    </source>
</evidence>